<dbReference type="Pfam" id="PF15074">
    <property type="entry name" value="CFAP90"/>
    <property type="match status" value="1"/>
</dbReference>
<accession>A0AAV1HEU3</accession>
<protein>
    <submittedName>
        <fullName evidence="1">Uncharacterized protein C5orf49 homolog</fullName>
    </submittedName>
</protein>
<proteinExistence type="predicted"/>
<gene>
    <name evidence="1" type="ORF">XNOV1_A013244</name>
</gene>
<dbReference type="AlphaFoldDB" id="A0AAV1HEU3"/>
<evidence type="ECO:0000313" key="1">
    <source>
        <dbReference type="EMBL" id="CAJ1083719.1"/>
    </source>
</evidence>
<dbReference type="EMBL" id="OY660884">
    <property type="protein sequence ID" value="CAJ1083719.1"/>
    <property type="molecule type" value="Genomic_DNA"/>
</dbReference>
<name>A0AAV1HEU3_XYRNO</name>
<sequence length="107" mass="12363">MSYFNRASKAPEISTYDQVFNQAEGYDMRLRRDDRKHDKGRGLNIYEEERTRAVPLRSSAEYGRHPVHVLLQTSGEYKRVAMSKAEFFIKSGIIWDVEEGYGSVTPA</sequence>
<keyword evidence="2" id="KW-1185">Reference proteome</keyword>
<dbReference type="Proteomes" id="UP001178508">
    <property type="component" value="Chromosome 21"/>
</dbReference>
<evidence type="ECO:0000313" key="2">
    <source>
        <dbReference type="Proteomes" id="UP001178508"/>
    </source>
</evidence>
<dbReference type="InterPro" id="IPR027901">
    <property type="entry name" value="CFAP90"/>
</dbReference>
<dbReference type="PANTHER" id="PTHR34444">
    <property type="entry name" value="LOC361192"/>
    <property type="match status" value="1"/>
</dbReference>
<dbReference type="PANTHER" id="PTHR34444:SF1">
    <property type="entry name" value="CILIA- AND FLAGELLA-ASSOCIATED PROTEIN 90"/>
    <property type="match status" value="1"/>
</dbReference>
<organism evidence="1 2">
    <name type="scientific">Xyrichtys novacula</name>
    <name type="common">Pearly razorfish</name>
    <name type="synonym">Hemipteronotus novacula</name>
    <dbReference type="NCBI Taxonomy" id="13765"/>
    <lineage>
        <taxon>Eukaryota</taxon>
        <taxon>Metazoa</taxon>
        <taxon>Chordata</taxon>
        <taxon>Craniata</taxon>
        <taxon>Vertebrata</taxon>
        <taxon>Euteleostomi</taxon>
        <taxon>Actinopterygii</taxon>
        <taxon>Neopterygii</taxon>
        <taxon>Teleostei</taxon>
        <taxon>Neoteleostei</taxon>
        <taxon>Acanthomorphata</taxon>
        <taxon>Eupercaria</taxon>
        <taxon>Labriformes</taxon>
        <taxon>Labridae</taxon>
        <taxon>Xyrichtys</taxon>
    </lineage>
</organism>
<reference evidence="1" key="1">
    <citation type="submission" date="2023-08" db="EMBL/GenBank/DDBJ databases">
        <authorList>
            <person name="Alioto T."/>
            <person name="Alioto T."/>
            <person name="Gomez Garrido J."/>
        </authorList>
    </citation>
    <scope>NUCLEOTIDE SEQUENCE</scope>
</reference>